<gene>
    <name evidence="6" type="ORF">P5G49_00415</name>
</gene>
<evidence type="ECO:0000256" key="5">
    <source>
        <dbReference type="PIRNR" id="PIRNR016557"/>
    </source>
</evidence>
<evidence type="ECO:0000256" key="1">
    <source>
        <dbReference type="ARBA" id="ARBA00005750"/>
    </source>
</evidence>
<evidence type="ECO:0000256" key="2">
    <source>
        <dbReference type="ARBA" id="ARBA00022801"/>
    </source>
</evidence>
<comment type="catalytic activity">
    <reaction evidence="4 5">
        <text>O-phospho-L-tyrosyl-[protein] + H2O = L-tyrosyl-[protein] + phosphate</text>
        <dbReference type="Rhea" id="RHEA:10684"/>
        <dbReference type="Rhea" id="RHEA-COMP:10136"/>
        <dbReference type="Rhea" id="RHEA-COMP:20101"/>
        <dbReference type="ChEBI" id="CHEBI:15377"/>
        <dbReference type="ChEBI" id="CHEBI:43474"/>
        <dbReference type="ChEBI" id="CHEBI:46858"/>
        <dbReference type="ChEBI" id="CHEBI:61978"/>
        <dbReference type="EC" id="3.1.3.48"/>
    </reaction>
</comment>
<dbReference type="PIRSF" id="PIRSF016557">
    <property type="entry name" value="Caps_synth_CpsB"/>
    <property type="match status" value="1"/>
</dbReference>
<dbReference type="Gene3D" id="3.20.20.140">
    <property type="entry name" value="Metal-dependent hydrolases"/>
    <property type="match status" value="1"/>
</dbReference>
<protein>
    <recommendedName>
        <fullName evidence="5">Tyrosine-protein phosphatase</fullName>
        <ecNumber evidence="5">3.1.3.48</ecNumber>
    </recommendedName>
</protein>
<evidence type="ECO:0000256" key="3">
    <source>
        <dbReference type="ARBA" id="ARBA00022912"/>
    </source>
</evidence>
<evidence type="ECO:0000256" key="4">
    <source>
        <dbReference type="ARBA" id="ARBA00051722"/>
    </source>
</evidence>
<evidence type="ECO:0000313" key="6">
    <source>
        <dbReference type="EMBL" id="MDN4605937.1"/>
    </source>
</evidence>
<reference evidence="6" key="1">
    <citation type="submission" date="2023-03" db="EMBL/GenBank/DDBJ databases">
        <title>MT1 and MT2 Draft Genomes of Novel Species.</title>
        <authorList>
            <person name="Venkateswaran K."/>
        </authorList>
    </citation>
    <scope>NUCLEOTIDE SEQUENCE</scope>
    <source>
        <strain evidence="6">F6_3S_P_2</strain>
    </source>
</reference>
<keyword evidence="3 5" id="KW-0904">Protein phosphatase</keyword>
<dbReference type="InterPro" id="IPR016195">
    <property type="entry name" value="Pol/histidinol_Pase-like"/>
</dbReference>
<dbReference type="RefSeq" id="WP_301241852.1">
    <property type="nucleotide sequence ID" value="NZ_JAROCC010000001.1"/>
</dbReference>
<comment type="similarity">
    <text evidence="1 5">Belongs to the metallo-dependent hydrolases superfamily. CpsB/CapC family.</text>
</comment>
<name>A0ABT8JLM4_9BACL</name>
<dbReference type="EMBL" id="JAROCC010000001">
    <property type="protein sequence ID" value="MDN4605937.1"/>
    <property type="molecule type" value="Genomic_DNA"/>
</dbReference>
<organism evidence="6 7">
    <name type="scientific">Sporosarcina highlanderae</name>
    <dbReference type="NCBI Taxonomy" id="3035916"/>
    <lineage>
        <taxon>Bacteria</taxon>
        <taxon>Bacillati</taxon>
        <taxon>Bacillota</taxon>
        <taxon>Bacilli</taxon>
        <taxon>Bacillales</taxon>
        <taxon>Caryophanaceae</taxon>
        <taxon>Sporosarcina</taxon>
    </lineage>
</organism>
<dbReference type="PANTHER" id="PTHR39181">
    <property type="entry name" value="TYROSINE-PROTEIN PHOSPHATASE YWQE"/>
    <property type="match status" value="1"/>
</dbReference>
<comment type="caution">
    <text evidence="6">The sequence shown here is derived from an EMBL/GenBank/DDBJ whole genome shotgun (WGS) entry which is preliminary data.</text>
</comment>
<keyword evidence="2 5" id="KW-0378">Hydrolase</keyword>
<dbReference type="Proteomes" id="UP001175097">
    <property type="component" value="Unassembled WGS sequence"/>
</dbReference>
<keyword evidence="7" id="KW-1185">Reference proteome</keyword>
<dbReference type="PANTHER" id="PTHR39181:SF1">
    <property type="entry name" value="TYROSINE-PROTEIN PHOSPHATASE YWQE"/>
    <property type="match status" value="1"/>
</dbReference>
<accession>A0ABT8JLM4</accession>
<proteinExistence type="inferred from homology"/>
<dbReference type="SUPFAM" id="SSF89550">
    <property type="entry name" value="PHP domain-like"/>
    <property type="match status" value="1"/>
</dbReference>
<sequence>MHSHVLHSLDDGPDSMEGTIKIIYSAVNEGITDLIATPHVHNPHFHVKATEVSKQVVELKEYIKRESIPLQLHLGHEVRIHDSIIENYKAGELLTLADSRYMLLELPSQTVPSYTVKVIEQLIEIDIIPIIAHPERNRAIAEKPERLQRLIRHGAYAQITAGSVSGHFGKGIQDLSLRLIEANCIHAYGSDVHKMETRPLEFAKGIDLLEKRKFDQIIDVLLENNSRILSDQPLIQLEMGNVRKKSWWKIGLKV</sequence>
<dbReference type="Pfam" id="PF19567">
    <property type="entry name" value="CpsB_CapC"/>
    <property type="match status" value="1"/>
</dbReference>
<dbReference type="InterPro" id="IPR016667">
    <property type="entry name" value="Caps_polysacc_synth_CpsB/CapC"/>
</dbReference>
<dbReference type="EC" id="3.1.3.48" evidence="5"/>
<evidence type="ECO:0000313" key="7">
    <source>
        <dbReference type="Proteomes" id="UP001175097"/>
    </source>
</evidence>